<proteinExistence type="predicted"/>
<accession>A0A9D4R8Z3</accession>
<evidence type="ECO:0000313" key="1">
    <source>
        <dbReference type="EMBL" id="KAH3858658.1"/>
    </source>
</evidence>
<dbReference type="AlphaFoldDB" id="A0A9D4R8Z3"/>
<reference evidence="1" key="1">
    <citation type="journal article" date="2019" name="bioRxiv">
        <title>The Genome of the Zebra Mussel, Dreissena polymorpha: A Resource for Invasive Species Research.</title>
        <authorList>
            <person name="McCartney M.A."/>
            <person name="Auch B."/>
            <person name="Kono T."/>
            <person name="Mallez S."/>
            <person name="Zhang Y."/>
            <person name="Obille A."/>
            <person name="Becker A."/>
            <person name="Abrahante J.E."/>
            <person name="Garbe J."/>
            <person name="Badalamenti J.P."/>
            <person name="Herman A."/>
            <person name="Mangelson H."/>
            <person name="Liachko I."/>
            <person name="Sullivan S."/>
            <person name="Sone E.D."/>
            <person name="Koren S."/>
            <person name="Silverstein K.A.T."/>
            <person name="Beckman K.B."/>
            <person name="Gohl D.M."/>
        </authorList>
    </citation>
    <scope>NUCLEOTIDE SEQUENCE</scope>
    <source>
        <strain evidence="1">Duluth1</strain>
        <tissue evidence="1">Whole animal</tissue>
    </source>
</reference>
<organism evidence="1 2">
    <name type="scientific">Dreissena polymorpha</name>
    <name type="common">Zebra mussel</name>
    <name type="synonym">Mytilus polymorpha</name>
    <dbReference type="NCBI Taxonomy" id="45954"/>
    <lineage>
        <taxon>Eukaryota</taxon>
        <taxon>Metazoa</taxon>
        <taxon>Spiralia</taxon>
        <taxon>Lophotrochozoa</taxon>
        <taxon>Mollusca</taxon>
        <taxon>Bivalvia</taxon>
        <taxon>Autobranchia</taxon>
        <taxon>Heteroconchia</taxon>
        <taxon>Euheterodonta</taxon>
        <taxon>Imparidentia</taxon>
        <taxon>Neoheterodontei</taxon>
        <taxon>Myida</taxon>
        <taxon>Dreissenoidea</taxon>
        <taxon>Dreissenidae</taxon>
        <taxon>Dreissena</taxon>
    </lineage>
</organism>
<sequence>MPPPPGDHSFQQTGTIFELIHDIITSKTAMHLRKARSYNENCPAPGGNVFQRTGTIFELSLAIIRTNVLTQFHEDWLIKEKTAPPLGVLTSKTALPPGGLKKVMTKFQEDWTKNETLEKSGPPPGGHVF</sequence>
<evidence type="ECO:0000313" key="2">
    <source>
        <dbReference type="Proteomes" id="UP000828390"/>
    </source>
</evidence>
<dbReference type="Proteomes" id="UP000828390">
    <property type="component" value="Unassembled WGS sequence"/>
</dbReference>
<dbReference type="EMBL" id="JAIWYP010000003">
    <property type="protein sequence ID" value="KAH3858658.1"/>
    <property type="molecule type" value="Genomic_DNA"/>
</dbReference>
<keyword evidence="2" id="KW-1185">Reference proteome</keyword>
<comment type="caution">
    <text evidence="1">The sequence shown here is derived from an EMBL/GenBank/DDBJ whole genome shotgun (WGS) entry which is preliminary data.</text>
</comment>
<name>A0A9D4R8Z3_DREPO</name>
<gene>
    <name evidence="1" type="ORF">DPMN_101283</name>
</gene>
<reference evidence="1" key="2">
    <citation type="submission" date="2020-11" db="EMBL/GenBank/DDBJ databases">
        <authorList>
            <person name="McCartney M.A."/>
            <person name="Auch B."/>
            <person name="Kono T."/>
            <person name="Mallez S."/>
            <person name="Becker A."/>
            <person name="Gohl D.M."/>
            <person name="Silverstein K.A.T."/>
            <person name="Koren S."/>
            <person name="Bechman K.B."/>
            <person name="Herman A."/>
            <person name="Abrahante J.E."/>
            <person name="Garbe J."/>
        </authorList>
    </citation>
    <scope>NUCLEOTIDE SEQUENCE</scope>
    <source>
        <strain evidence="1">Duluth1</strain>
        <tissue evidence="1">Whole animal</tissue>
    </source>
</reference>
<protein>
    <submittedName>
        <fullName evidence="1">Uncharacterized protein</fullName>
    </submittedName>
</protein>